<dbReference type="PANTHER" id="PTHR34478:SF2">
    <property type="entry name" value="MEMBRANE PROTEIN"/>
    <property type="match status" value="1"/>
</dbReference>
<comment type="subcellular location">
    <subcellularLocation>
        <location evidence="1">Membrane</location>
        <topology evidence="1">Single-pass membrane protein</topology>
    </subcellularLocation>
</comment>
<evidence type="ECO:0000313" key="8">
    <source>
        <dbReference type="Proteomes" id="UP001597249"/>
    </source>
</evidence>
<protein>
    <submittedName>
        <fullName evidence="7">LemA family protein</fullName>
    </submittedName>
</protein>
<evidence type="ECO:0000256" key="5">
    <source>
        <dbReference type="ARBA" id="ARBA00023136"/>
    </source>
</evidence>
<name>A0ABW4B805_9LACO</name>
<evidence type="ECO:0000313" key="7">
    <source>
        <dbReference type="EMBL" id="MFD1393110.1"/>
    </source>
</evidence>
<dbReference type="Gene3D" id="1.20.1440.20">
    <property type="entry name" value="LemA-like domain"/>
    <property type="match status" value="1"/>
</dbReference>
<evidence type="ECO:0000256" key="6">
    <source>
        <dbReference type="SAM" id="Phobius"/>
    </source>
</evidence>
<gene>
    <name evidence="7" type="ORF">ACFQ3L_05815</name>
</gene>
<dbReference type="InterPro" id="IPR007156">
    <property type="entry name" value="MamQ_LemA"/>
</dbReference>
<evidence type="ECO:0000256" key="3">
    <source>
        <dbReference type="ARBA" id="ARBA00022692"/>
    </source>
</evidence>
<dbReference type="InterPro" id="IPR023353">
    <property type="entry name" value="LemA-like_dom_sf"/>
</dbReference>
<dbReference type="SUPFAM" id="SSF140478">
    <property type="entry name" value="LemA-like"/>
    <property type="match status" value="1"/>
</dbReference>
<comment type="caution">
    <text evidence="7">The sequence shown here is derived from an EMBL/GenBank/DDBJ whole genome shotgun (WGS) entry which is preliminary data.</text>
</comment>
<keyword evidence="3 6" id="KW-0812">Transmembrane</keyword>
<keyword evidence="4 6" id="KW-1133">Transmembrane helix</keyword>
<dbReference type="PANTHER" id="PTHR34478">
    <property type="entry name" value="PROTEIN LEMA"/>
    <property type="match status" value="1"/>
</dbReference>
<reference evidence="8" key="1">
    <citation type="journal article" date="2019" name="Int. J. Syst. Evol. Microbiol.">
        <title>The Global Catalogue of Microorganisms (GCM) 10K type strain sequencing project: providing services to taxonomists for standard genome sequencing and annotation.</title>
        <authorList>
            <consortium name="The Broad Institute Genomics Platform"/>
            <consortium name="The Broad Institute Genome Sequencing Center for Infectious Disease"/>
            <person name="Wu L."/>
            <person name="Ma J."/>
        </authorList>
    </citation>
    <scope>NUCLEOTIDE SEQUENCE [LARGE SCALE GENOMIC DNA]</scope>
    <source>
        <strain evidence="8">CCM 8911</strain>
    </source>
</reference>
<keyword evidence="8" id="KW-1185">Reference proteome</keyword>
<dbReference type="Pfam" id="PF04011">
    <property type="entry name" value="LemA"/>
    <property type="match status" value="1"/>
</dbReference>
<comment type="similarity">
    <text evidence="2">Belongs to the LemA family.</text>
</comment>
<keyword evidence="5 6" id="KW-0472">Membrane</keyword>
<dbReference type="EMBL" id="JBHTMO010000015">
    <property type="protein sequence ID" value="MFD1393110.1"/>
    <property type="molecule type" value="Genomic_DNA"/>
</dbReference>
<evidence type="ECO:0000256" key="2">
    <source>
        <dbReference type="ARBA" id="ARBA00008854"/>
    </source>
</evidence>
<proteinExistence type="inferred from homology"/>
<evidence type="ECO:0000256" key="1">
    <source>
        <dbReference type="ARBA" id="ARBA00004167"/>
    </source>
</evidence>
<dbReference type="RefSeq" id="WP_125585110.1">
    <property type="nucleotide sequence ID" value="NZ_JBHTMO010000015.1"/>
</dbReference>
<dbReference type="Proteomes" id="UP001597249">
    <property type="component" value="Unassembled WGS sequence"/>
</dbReference>
<accession>A0ABW4B805</accession>
<organism evidence="7 8">
    <name type="scientific">Lacticaseibacillus jixianensis</name>
    <dbReference type="NCBI Taxonomy" id="2486012"/>
    <lineage>
        <taxon>Bacteria</taxon>
        <taxon>Bacillati</taxon>
        <taxon>Bacillota</taxon>
        <taxon>Bacilli</taxon>
        <taxon>Lactobacillales</taxon>
        <taxon>Lactobacillaceae</taxon>
        <taxon>Lacticaseibacillus</taxon>
    </lineage>
</organism>
<evidence type="ECO:0000256" key="4">
    <source>
        <dbReference type="ARBA" id="ARBA00022989"/>
    </source>
</evidence>
<feature type="transmembrane region" description="Helical" evidence="6">
    <location>
        <begin position="6"/>
        <end position="28"/>
    </location>
</feature>
<sequence length="195" mass="21341">MEKKKFSPLAITGIVIGVVALIVAIYSISTYNSLQKQNQAVEAQWSQVENVMQRRADLVPNLVSAVKGSMKHEDKIFGTIAKARENYNKANTTTAKAKADDQLNSSVGTLVSVIQESYPQLASNANVQTLMTQLEGSENRISVERKRYIDGVRDYNQSVVTFPKNLFASMMGLGQKPTFKADPGASEVPKVDLGD</sequence>